<keyword evidence="2" id="KW-1185">Reference proteome</keyword>
<name>A0ABS3UQZ1_9ACTN</name>
<evidence type="ECO:0008006" key="3">
    <source>
        <dbReference type="Google" id="ProtNLM"/>
    </source>
</evidence>
<comment type="caution">
    <text evidence="1">The sequence shown here is derived from an EMBL/GenBank/DDBJ whole genome shotgun (WGS) entry which is preliminary data.</text>
</comment>
<gene>
    <name evidence="1" type="ORF">J5X75_27185</name>
</gene>
<evidence type="ECO:0000313" key="2">
    <source>
        <dbReference type="Proteomes" id="UP000679690"/>
    </source>
</evidence>
<organism evidence="1 2">
    <name type="scientific">Actinoplanes flavus</name>
    <dbReference type="NCBI Taxonomy" id="2820290"/>
    <lineage>
        <taxon>Bacteria</taxon>
        <taxon>Bacillati</taxon>
        <taxon>Actinomycetota</taxon>
        <taxon>Actinomycetes</taxon>
        <taxon>Micromonosporales</taxon>
        <taxon>Micromonosporaceae</taxon>
        <taxon>Actinoplanes</taxon>
    </lineage>
</organism>
<dbReference type="RefSeq" id="WP_208470346.1">
    <property type="nucleotide sequence ID" value="NZ_JAGFNS010000019.1"/>
</dbReference>
<proteinExistence type="predicted"/>
<sequence>MTSYDTEALPRRRWWNRTTIGLLGAVLLAGGFLAGVQAHDRWGGPAVFPPDAVRPGGDAGGHPAARPLPAGGTTGIVQLVDGDMLYVTTADGETVTVRAGDTTVKVSRTTGLETLTSGLPVTVEGAADSEGVITATSITAG</sequence>
<accession>A0ABS3UQZ1</accession>
<dbReference type="Proteomes" id="UP000679690">
    <property type="component" value="Unassembled WGS sequence"/>
</dbReference>
<protein>
    <recommendedName>
        <fullName evidence="3">DUF5666 domain-containing protein</fullName>
    </recommendedName>
</protein>
<dbReference type="EMBL" id="JAGFNS010000019">
    <property type="protein sequence ID" value="MBO3741199.1"/>
    <property type="molecule type" value="Genomic_DNA"/>
</dbReference>
<evidence type="ECO:0000313" key="1">
    <source>
        <dbReference type="EMBL" id="MBO3741199.1"/>
    </source>
</evidence>
<reference evidence="1 2" key="1">
    <citation type="submission" date="2021-03" db="EMBL/GenBank/DDBJ databases">
        <title>Actinoplanes flavus sp. nov., a novel actinomycete isolated from Coconut Palm rhizosphere soil.</title>
        <authorList>
            <person name="Luo X."/>
        </authorList>
    </citation>
    <scope>NUCLEOTIDE SEQUENCE [LARGE SCALE GENOMIC DNA]</scope>
    <source>
        <strain evidence="1 2">NEAU-H7</strain>
    </source>
</reference>